<dbReference type="RefSeq" id="WP_381435097.1">
    <property type="nucleotide sequence ID" value="NZ_JBHSNO010000006.1"/>
</dbReference>
<dbReference type="PANTHER" id="PTHR24567:SF26">
    <property type="entry name" value="REGULATORY PROTEIN YEIL"/>
    <property type="match status" value="1"/>
</dbReference>
<evidence type="ECO:0000256" key="1">
    <source>
        <dbReference type="ARBA" id="ARBA00023015"/>
    </source>
</evidence>
<comment type="caution">
    <text evidence="7">The sequence shown here is derived from an EMBL/GenBank/DDBJ whole genome shotgun (WGS) entry which is preliminary data.</text>
</comment>
<dbReference type="Gene3D" id="1.10.10.10">
    <property type="entry name" value="Winged helix-like DNA-binding domain superfamily/Winged helix DNA-binding domain"/>
    <property type="match status" value="1"/>
</dbReference>
<dbReference type="Pfam" id="PF00027">
    <property type="entry name" value="cNMP_binding"/>
    <property type="match status" value="1"/>
</dbReference>
<dbReference type="PROSITE" id="PS51063">
    <property type="entry name" value="HTH_CRP_2"/>
    <property type="match status" value="1"/>
</dbReference>
<keyword evidence="3" id="KW-0010">Activator</keyword>
<evidence type="ECO:0000259" key="5">
    <source>
        <dbReference type="PROSITE" id="PS50042"/>
    </source>
</evidence>
<evidence type="ECO:0000256" key="4">
    <source>
        <dbReference type="ARBA" id="ARBA00023163"/>
    </source>
</evidence>
<accession>A0ABW0TJW2</accession>
<organism evidence="7 8">
    <name type="scientific">Sporosarcina soli</name>
    <dbReference type="NCBI Taxonomy" id="334736"/>
    <lineage>
        <taxon>Bacteria</taxon>
        <taxon>Bacillati</taxon>
        <taxon>Bacillota</taxon>
        <taxon>Bacilli</taxon>
        <taxon>Bacillales</taxon>
        <taxon>Caryophanaceae</taxon>
        <taxon>Sporosarcina</taxon>
    </lineage>
</organism>
<dbReference type="InterPro" id="IPR014710">
    <property type="entry name" value="RmlC-like_jellyroll"/>
</dbReference>
<keyword evidence="4" id="KW-0804">Transcription</keyword>
<evidence type="ECO:0000313" key="7">
    <source>
        <dbReference type="EMBL" id="MFC5589744.1"/>
    </source>
</evidence>
<protein>
    <submittedName>
        <fullName evidence="7">Crp/Fnr family transcriptional regulator</fullName>
    </submittedName>
</protein>
<dbReference type="PROSITE" id="PS50042">
    <property type="entry name" value="CNMP_BINDING_3"/>
    <property type="match status" value="1"/>
</dbReference>
<keyword evidence="2" id="KW-0238">DNA-binding</keyword>
<proteinExistence type="predicted"/>
<dbReference type="InterPro" id="IPR012318">
    <property type="entry name" value="HTH_CRP"/>
</dbReference>
<dbReference type="EMBL" id="JBHSNO010000006">
    <property type="protein sequence ID" value="MFC5589744.1"/>
    <property type="molecule type" value="Genomic_DNA"/>
</dbReference>
<dbReference type="InterPro" id="IPR036390">
    <property type="entry name" value="WH_DNA-bd_sf"/>
</dbReference>
<dbReference type="InterPro" id="IPR050397">
    <property type="entry name" value="Env_Response_Regulators"/>
</dbReference>
<dbReference type="InterPro" id="IPR036388">
    <property type="entry name" value="WH-like_DNA-bd_sf"/>
</dbReference>
<evidence type="ECO:0000256" key="2">
    <source>
        <dbReference type="ARBA" id="ARBA00023125"/>
    </source>
</evidence>
<evidence type="ECO:0000256" key="3">
    <source>
        <dbReference type="ARBA" id="ARBA00023159"/>
    </source>
</evidence>
<sequence length="232" mass="26326">MNISESTFREELNSSPWQSNKLEYWSSLFKVCQEKTVEKGDFIYYQGQVQPYIYLLMKGRVAVSLIANDGNERTCMIFTEGSIFGTSTAIEGGPSLLNARANENCKLKYMHRDEFINKVTHDPILSMQVTYTLSNIVKTLANIINDSSFMSAQEQIINYILKLANIFGEDTPMGKKITLKFTHQQMADLIGASRVTVSKVMGHLDKEGILLKIKGLYYVTDVERLEAFLDSF</sequence>
<gene>
    <name evidence="7" type="ORF">ACFPRA_12635</name>
</gene>
<feature type="domain" description="Cyclic nucleotide-binding" evidence="5">
    <location>
        <begin position="28"/>
        <end position="115"/>
    </location>
</feature>
<dbReference type="Proteomes" id="UP001596109">
    <property type="component" value="Unassembled WGS sequence"/>
</dbReference>
<dbReference type="SUPFAM" id="SSF46785">
    <property type="entry name" value="Winged helix' DNA-binding domain"/>
    <property type="match status" value="1"/>
</dbReference>
<evidence type="ECO:0000313" key="8">
    <source>
        <dbReference type="Proteomes" id="UP001596109"/>
    </source>
</evidence>
<reference evidence="8" key="1">
    <citation type="journal article" date="2019" name="Int. J. Syst. Evol. Microbiol.">
        <title>The Global Catalogue of Microorganisms (GCM) 10K type strain sequencing project: providing services to taxonomists for standard genome sequencing and annotation.</title>
        <authorList>
            <consortium name="The Broad Institute Genomics Platform"/>
            <consortium name="The Broad Institute Genome Sequencing Center for Infectious Disease"/>
            <person name="Wu L."/>
            <person name="Ma J."/>
        </authorList>
    </citation>
    <scope>NUCLEOTIDE SEQUENCE [LARGE SCALE GENOMIC DNA]</scope>
    <source>
        <strain evidence="8">CGMCC 4.1434</strain>
    </source>
</reference>
<keyword evidence="1" id="KW-0805">Transcription regulation</keyword>
<dbReference type="PANTHER" id="PTHR24567">
    <property type="entry name" value="CRP FAMILY TRANSCRIPTIONAL REGULATORY PROTEIN"/>
    <property type="match status" value="1"/>
</dbReference>
<dbReference type="SMART" id="SM00419">
    <property type="entry name" value="HTH_CRP"/>
    <property type="match status" value="1"/>
</dbReference>
<dbReference type="Pfam" id="PF13545">
    <property type="entry name" value="HTH_Crp_2"/>
    <property type="match status" value="1"/>
</dbReference>
<dbReference type="InterPro" id="IPR018490">
    <property type="entry name" value="cNMP-bd_dom_sf"/>
</dbReference>
<dbReference type="PRINTS" id="PR00034">
    <property type="entry name" value="HTHCRP"/>
</dbReference>
<dbReference type="InterPro" id="IPR000595">
    <property type="entry name" value="cNMP-bd_dom"/>
</dbReference>
<evidence type="ECO:0000259" key="6">
    <source>
        <dbReference type="PROSITE" id="PS51063"/>
    </source>
</evidence>
<keyword evidence="8" id="KW-1185">Reference proteome</keyword>
<feature type="domain" description="HTH crp-type" evidence="6">
    <location>
        <begin position="150"/>
        <end position="223"/>
    </location>
</feature>
<dbReference type="Gene3D" id="2.60.120.10">
    <property type="entry name" value="Jelly Rolls"/>
    <property type="match status" value="1"/>
</dbReference>
<dbReference type="CDD" id="cd00038">
    <property type="entry name" value="CAP_ED"/>
    <property type="match status" value="1"/>
</dbReference>
<name>A0ABW0TJW2_9BACL</name>
<dbReference type="SUPFAM" id="SSF51206">
    <property type="entry name" value="cAMP-binding domain-like"/>
    <property type="match status" value="1"/>
</dbReference>